<proteinExistence type="predicted"/>
<organism evidence="2 3">
    <name type="scientific">Pleuronectes platessa</name>
    <name type="common">European plaice</name>
    <dbReference type="NCBI Taxonomy" id="8262"/>
    <lineage>
        <taxon>Eukaryota</taxon>
        <taxon>Metazoa</taxon>
        <taxon>Chordata</taxon>
        <taxon>Craniata</taxon>
        <taxon>Vertebrata</taxon>
        <taxon>Euteleostomi</taxon>
        <taxon>Actinopterygii</taxon>
        <taxon>Neopterygii</taxon>
        <taxon>Teleostei</taxon>
        <taxon>Neoteleostei</taxon>
        <taxon>Acanthomorphata</taxon>
        <taxon>Carangaria</taxon>
        <taxon>Pleuronectiformes</taxon>
        <taxon>Pleuronectoidei</taxon>
        <taxon>Pleuronectidae</taxon>
        <taxon>Pleuronectes</taxon>
    </lineage>
</organism>
<keyword evidence="3" id="KW-1185">Reference proteome</keyword>
<dbReference type="EMBL" id="CADEAL010000044">
    <property type="protein sequence ID" value="CAB1413214.1"/>
    <property type="molecule type" value="Genomic_DNA"/>
</dbReference>
<name>A0A9N7TJL9_PLEPL</name>
<sequence length="100" mass="11336">MNTSAFRMGKTGIEPSKPNSSATANTVLLSLAHYLQQSEPRRTITPFQRVQHVNLRMDTERKPWNTPILSNSIHPPLYFSLFVDGAIFNERRESLGFSTS</sequence>
<gene>
    <name evidence="2" type="ORF">PLEPLA_LOCUS914</name>
</gene>
<reference evidence="2" key="1">
    <citation type="submission" date="2020-03" db="EMBL/GenBank/DDBJ databases">
        <authorList>
            <person name="Weist P."/>
        </authorList>
    </citation>
    <scope>NUCLEOTIDE SEQUENCE</scope>
</reference>
<evidence type="ECO:0000313" key="3">
    <source>
        <dbReference type="Proteomes" id="UP001153269"/>
    </source>
</evidence>
<dbReference type="Proteomes" id="UP001153269">
    <property type="component" value="Unassembled WGS sequence"/>
</dbReference>
<comment type="caution">
    <text evidence="2">The sequence shown here is derived from an EMBL/GenBank/DDBJ whole genome shotgun (WGS) entry which is preliminary data.</text>
</comment>
<feature type="region of interest" description="Disordered" evidence="1">
    <location>
        <begin position="1"/>
        <end position="21"/>
    </location>
</feature>
<dbReference type="AlphaFoldDB" id="A0A9N7TJL9"/>
<evidence type="ECO:0000313" key="2">
    <source>
        <dbReference type="EMBL" id="CAB1413214.1"/>
    </source>
</evidence>
<protein>
    <submittedName>
        <fullName evidence="2">Uncharacterized protein</fullName>
    </submittedName>
</protein>
<evidence type="ECO:0000256" key="1">
    <source>
        <dbReference type="SAM" id="MobiDB-lite"/>
    </source>
</evidence>
<accession>A0A9N7TJL9</accession>